<evidence type="ECO:0008006" key="3">
    <source>
        <dbReference type="Google" id="ProtNLM"/>
    </source>
</evidence>
<dbReference type="PROSITE" id="PS51257">
    <property type="entry name" value="PROKAR_LIPOPROTEIN"/>
    <property type="match status" value="1"/>
</dbReference>
<dbReference type="Proteomes" id="UP000697710">
    <property type="component" value="Unassembled WGS sequence"/>
</dbReference>
<comment type="caution">
    <text evidence="1">The sequence shown here is derived from an EMBL/GenBank/DDBJ whole genome shotgun (WGS) entry which is preliminary data.</text>
</comment>
<dbReference type="AlphaFoldDB" id="A0A956RQD4"/>
<dbReference type="EMBL" id="JAGQHR010000344">
    <property type="protein sequence ID" value="MCA9728292.1"/>
    <property type="molecule type" value="Genomic_DNA"/>
</dbReference>
<reference evidence="1" key="1">
    <citation type="submission" date="2020-04" db="EMBL/GenBank/DDBJ databases">
        <authorList>
            <person name="Zhang T."/>
        </authorList>
    </citation>
    <scope>NUCLEOTIDE SEQUENCE</scope>
    <source>
        <strain evidence="1">HKST-UBA01</strain>
    </source>
</reference>
<reference evidence="1" key="2">
    <citation type="journal article" date="2021" name="Microbiome">
        <title>Successional dynamics and alternative stable states in a saline activated sludge microbial community over 9 years.</title>
        <authorList>
            <person name="Wang Y."/>
            <person name="Ye J."/>
            <person name="Ju F."/>
            <person name="Liu L."/>
            <person name="Boyd J.A."/>
            <person name="Deng Y."/>
            <person name="Parks D.H."/>
            <person name="Jiang X."/>
            <person name="Yin X."/>
            <person name="Woodcroft B.J."/>
            <person name="Tyson G.W."/>
            <person name="Hugenholtz P."/>
            <person name="Polz M.F."/>
            <person name="Zhang T."/>
        </authorList>
    </citation>
    <scope>NUCLEOTIDE SEQUENCE</scope>
    <source>
        <strain evidence="1">HKST-UBA01</strain>
    </source>
</reference>
<gene>
    <name evidence="1" type="ORF">KC729_11455</name>
</gene>
<evidence type="ECO:0000313" key="2">
    <source>
        <dbReference type="Proteomes" id="UP000697710"/>
    </source>
</evidence>
<evidence type="ECO:0000313" key="1">
    <source>
        <dbReference type="EMBL" id="MCA9728292.1"/>
    </source>
</evidence>
<proteinExistence type="predicted"/>
<sequence length="289" mass="31722">MNGAFRRRLRALRFPGHVGSISWGAAALTGLVACSALAAPGPFFAESGTSGIVSAPHDAGSRAFAFSVQPGQNPAWAQMAGDGAPTGRSIQSRNLKSLGLSLLLPGLAQLEMGHKLRASVFFTAEGAFWTAFAAYRIQGAQREDSYVQMAEVFAGVDHANGRDDDYYRNLAGWPSSELYNEYVVRRDARTRYGDDLEAREAYYEDNRISGEDAWSWTSDSARERYADKRSDAKRSYKHSRNMIGLAVANRLVSMIDAVLLERRDSKLRVELAPEPGAQGARLALRRELP</sequence>
<name>A0A956RQD4_UNCEI</name>
<accession>A0A956RQD4</accession>
<protein>
    <recommendedName>
        <fullName evidence="3">DUF5683 domain-containing protein</fullName>
    </recommendedName>
</protein>
<organism evidence="1 2">
    <name type="scientific">Eiseniibacteriota bacterium</name>
    <dbReference type="NCBI Taxonomy" id="2212470"/>
    <lineage>
        <taxon>Bacteria</taxon>
        <taxon>Candidatus Eiseniibacteriota</taxon>
    </lineage>
</organism>